<evidence type="ECO:0000313" key="1">
    <source>
        <dbReference type="EMBL" id="KKL09651.1"/>
    </source>
</evidence>
<protein>
    <submittedName>
        <fullName evidence="1">Uncharacterized protein</fullName>
    </submittedName>
</protein>
<reference evidence="1" key="1">
    <citation type="journal article" date="2015" name="Nature">
        <title>Complex archaea that bridge the gap between prokaryotes and eukaryotes.</title>
        <authorList>
            <person name="Spang A."/>
            <person name="Saw J.H."/>
            <person name="Jorgensen S.L."/>
            <person name="Zaremba-Niedzwiedzka K."/>
            <person name="Martijn J."/>
            <person name="Lind A.E."/>
            <person name="van Eijk R."/>
            <person name="Schleper C."/>
            <person name="Guy L."/>
            <person name="Ettema T.J."/>
        </authorList>
    </citation>
    <scope>NUCLEOTIDE SEQUENCE</scope>
</reference>
<dbReference type="EMBL" id="LAZR01042387">
    <property type="protein sequence ID" value="KKL09651.1"/>
    <property type="molecule type" value="Genomic_DNA"/>
</dbReference>
<sequence length="54" mass="6282">MESWVIKAVEDIVVDLSDRQGMSWDMIDPDIQKRIRRSWCLIIESAFNSSKVSP</sequence>
<comment type="caution">
    <text evidence="1">The sequence shown here is derived from an EMBL/GenBank/DDBJ whole genome shotgun (WGS) entry which is preliminary data.</text>
</comment>
<name>A0A0F9CVG5_9ZZZZ</name>
<organism evidence="1">
    <name type="scientific">marine sediment metagenome</name>
    <dbReference type="NCBI Taxonomy" id="412755"/>
    <lineage>
        <taxon>unclassified sequences</taxon>
        <taxon>metagenomes</taxon>
        <taxon>ecological metagenomes</taxon>
    </lineage>
</organism>
<accession>A0A0F9CVG5</accession>
<dbReference type="AlphaFoldDB" id="A0A0F9CVG5"/>
<gene>
    <name evidence="1" type="ORF">LCGC14_2563750</name>
</gene>
<proteinExistence type="predicted"/>